<name>A0A1I0SQB4_9NOCA</name>
<feature type="domain" description="NAD(P)-binding" evidence="1">
    <location>
        <begin position="10"/>
        <end position="124"/>
    </location>
</feature>
<dbReference type="PANTHER" id="PTHR43162:SF1">
    <property type="entry name" value="PRESTALK A DIFFERENTIATION PROTEIN A"/>
    <property type="match status" value="1"/>
</dbReference>
<dbReference type="AlphaFoldDB" id="A0A1I0SQB4"/>
<sequence length="288" mass="30406">MAAMTFIVHGATGAQGSPVLSALRAAGHDAVAAVRSTTAADGPAVAVDYSSVDSLVAAYEGADGVFVHLPLGTPEQQMQFARTIAEAVSIARPARVVFSTSGYALTDLETPSSAPEVLAAALRAGTVSHAVIEPRVFLENLLLPVSIGPVLSEGVLRYPIRDDYAISWSSHLDIADVAARLLTDTAVDRIVSVGALPALLGADLAEEFTAYLGRDVRFDAVSPDDYGTLIEPLFGADAVTPVVESYHWRATQPGESIPEDRSAQKLLGIDTRSVRQWLAEMNVERPQS</sequence>
<proteinExistence type="predicted"/>
<dbReference type="SUPFAM" id="SSF51735">
    <property type="entry name" value="NAD(P)-binding Rossmann-fold domains"/>
    <property type="match status" value="1"/>
</dbReference>
<dbReference type="EMBL" id="FOJN01000002">
    <property type="protein sequence ID" value="SFA41718.1"/>
    <property type="molecule type" value="Genomic_DNA"/>
</dbReference>
<dbReference type="Pfam" id="PF13460">
    <property type="entry name" value="NAD_binding_10"/>
    <property type="match status" value="1"/>
</dbReference>
<protein>
    <submittedName>
        <fullName evidence="2">Uncharacterized conserved protein YbjT, contains NAD(P)-binding and DUF2867 domains</fullName>
    </submittedName>
</protein>
<dbReference type="Proteomes" id="UP000182054">
    <property type="component" value="Unassembled WGS sequence"/>
</dbReference>
<dbReference type="Gene3D" id="3.40.50.720">
    <property type="entry name" value="NAD(P)-binding Rossmann-like Domain"/>
    <property type="match status" value="1"/>
</dbReference>
<evidence type="ECO:0000313" key="3">
    <source>
        <dbReference type="Proteomes" id="UP000182054"/>
    </source>
</evidence>
<dbReference type="InterPro" id="IPR051604">
    <property type="entry name" value="Ergot_Alk_Oxidoreductase"/>
</dbReference>
<dbReference type="InterPro" id="IPR016040">
    <property type="entry name" value="NAD(P)-bd_dom"/>
</dbReference>
<gene>
    <name evidence="2" type="ORF">SAMN05444374_102118</name>
</gene>
<organism evidence="2 3">
    <name type="scientific">Rhodococcoides kroppenstedtii</name>
    <dbReference type="NCBI Taxonomy" id="293050"/>
    <lineage>
        <taxon>Bacteria</taxon>
        <taxon>Bacillati</taxon>
        <taxon>Actinomycetota</taxon>
        <taxon>Actinomycetes</taxon>
        <taxon>Mycobacteriales</taxon>
        <taxon>Nocardiaceae</taxon>
        <taxon>Rhodococcoides</taxon>
    </lineage>
</organism>
<evidence type="ECO:0000313" key="2">
    <source>
        <dbReference type="EMBL" id="SFA41718.1"/>
    </source>
</evidence>
<reference evidence="2 3" key="1">
    <citation type="submission" date="2016-10" db="EMBL/GenBank/DDBJ databases">
        <authorList>
            <person name="de Groot N.N."/>
        </authorList>
    </citation>
    <scope>NUCLEOTIDE SEQUENCE [LARGE SCALE GENOMIC DNA]</scope>
    <source>
        <strain evidence="2 3">DSM 44908</strain>
    </source>
</reference>
<accession>A0A1I0SQB4</accession>
<dbReference type="InterPro" id="IPR036291">
    <property type="entry name" value="NAD(P)-bd_dom_sf"/>
</dbReference>
<dbReference type="PANTHER" id="PTHR43162">
    <property type="match status" value="1"/>
</dbReference>
<evidence type="ECO:0000259" key="1">
    <source>
        <dbReference type="Pfam" id="PF13460"/>
    </source>
</evidence>